<evidence type="ECO:0000313" key="1">
    <source>
        <dbReference type="EMBL" id="OPJ80692.1"/>
    </source>
</evidence>
<reference evidence="1 2" key="1">
    <citation type="submission" date="2016-02" db="EMBL/GenBank/DDBJ databases">
        <title>Band-tailed pigeon sequencing and assembly.</title>
        <authorList>
            <person name="Soares A.E."/>
            <person name="Novak B.J."/>
            <person name="Rice E.S."/>
            <person name="O'Connell B."/>
            <person name="Chang D."/>
            <person name="Weber S."/>
            <person name="Shapiro B."/>
        </authorList>
    </citation>
    <scope>NUCLEOTIDE SEQUENCE [LARGE SCALE GENOMIC DNA]</scope>
    <source>
        <strain evidence="1">BTP2013</strain>
        <tissue evidence="1">Blood</tissue>
    </source>
</reference>
<protein>
    <submittedName>
        <fullName evidence="1">Uncharacterized protein</fullName>
    </submittedName>
</protein>
<accession>A0A1V4K8A6</accession>
<sequence length="109" mass="12452">MMLTLSDQDNLQSREHAIVQKLGLGEVSVCGSRGALIWKNDNASSVLRVQFLEDRQVCLDSWKILLKLGHICLRLLLKRRMFRFTDNTQNNGCLSLCVPDTMSKQTRET</sequence>
<keyword evidence="2" id="KW-1185">Reference proteome</keyword>
<dbReference type="Proteomes" id="UP000190648">
    <property type="component" value="Unassembled WGS sequence"/>
</dbReference>
<dbReference type="EMBL" id="LSYS01004200">
    <property type="protein sequence ID" value="OPJ80692.1"/>
    <property type="molecule type" value="Genomic_DNA"/>
</dbReference>
<organism evidence="1 2">
    <name type="scientific">Patagioenas fasciata monilis</name>
    <dbReference type="NCBI Taxonomy" id="372326"/>
    <lineage>
        <taxon>Eukaryota</taxon>
        <taxon>Metazoa</taxon>
        <taxon>Chordata</taxon>
        <taxon>Craniata</taxon>
        <taxon>Vertebrata</taxon>
        <taxon>Euteleostomi</taxon>
        <taxon>Archelosauria</taxon>
        <taxon>Archosauria</taxon>
        <taxon>Dinosauria</taxon>
        <taxon>Saurischia</taxon>
        <taxon>Theropoda</taxon>
        <taxon>Coelurosauria</taxon>
        <taxon>Aves</taxon>
        <taxon>Neognathae</taxon>
        <taxon>Neoaves</taxon>
        <taxon>Columbimorphae</taxon>
        <taxon>Columbiformes</taxon>
        <taxon>Columbidae</taxon>
        <taxon>Patagioenas</taxon>
    </lineage>
</organism>
<evidence type="ECO:0000313" key="2">
    <source>
        <dbReference type="Proteomes" id="UP000190648"/>
    </source>
</evidence>
<comment type="caution">
    <text evidence="1">The sequence shown here is derived from an EMBL/GenBank/DDBJ whole genome shotgun (WGS) entry which is preliminary data.</text>
</comment>
<dbReference type="AlphaFoldDB" id="A0A1V4K8A6"/>
<gene>
    <name evidence="1" type="ORF">AV530_010951</name>
</gene>
<proteinExistence type="predicted"/>
<name>A0A1V4K8A6_PATFA</name>